<dbReference type="InterPro" id="IPR047808">
    <property type="entry name" value="CueP-like"/>
</dbReference>
<proteinExistence type="predicted"/>
<dbReference type="EMBL" id="BORC01000008">
    <property type="protein sequence ID" value="GIN63765.1"/>
    <property type="molecule type" value="Genomic_DNA"/>
</dbReference>
<sequence length="180" mass="20021">MKLKILSLMLFATMLLVACSSEDNGADAVPSSNNDSVDIKKLVNEYSTGSVEGETASITATQLIVTNEENEEETVYELPEEEFFVSIAPYINETHPCTNHSLTGCQGELVEKEFDVYIEDEDGKVMVDEKITSLPNGFFDLWLPREKTYTVTISYDGKTVESELSTFENDGTCITTMQLN</sequence>
<evidence type="ECO:0000256" key="1">
    <source>
        <dbReference type="SAM" id="SignalP"/>
    </source>
</evidence>
<gene>
    <name evidence="2" type="ORF">J27TS8_37580</name>
</gene>
<dbReference type="Gene3D" id="2.60.40.3700">
    <property type="match status" value="1"/>
</dbReference>
<dbReference type="Pfam" id="PF21172">
    <property type="entry name" value="CueP"/>
    <property type="match status" value="1"/>
</dbReference>
<accession>A0A919WKI3</accession>
<feature type="signal peptide" evidence="1">
    <location>
        <begin position="1"/>
        <end position="25"/>
    </location>
</feature>
<evidence type="ECO:0000313" key="2">
    <source>
        <dbReference type="EMBL" id="GIN63765.1"/>
    </source>
</evidence>
<keyword evidence="1" id="KW-0732">Signal</keyword>
<keyword evidence="3" id="KW-1185">Reference proteome</keyword>
<dbReference type="NCBIfam" id="NF038094">
    <property type="entry name" value="CueP_fam"/>
    <property type="match status" value="1"/>
</dbReference>
<comment type="caution">
    <text evidence="2">The sequence shown here is derived from an EMBL/GenBank/DDBJ whole genome shotgun (WGS) entry which is preliminary data.</text>
</comment>
<evidence type="ECO:0000313" key="3">
    <source>
        <dbReference type="Proteomes" id="UP000682111"/>
    </source>
</evidence>
<protein>
    <submittedName>
        <fullName evidence="2">Uncharacterized protein</fullName>
    </submittedName>
</protein>
<dbReference type="Proteomes" id="UP000682111">
    <property type="component" value="Unassembled WGS sequence"/>
</dbReference>
<dbReference type="PROSITE" id="PS51257">
    <property type="entry name" value="PROKAR_LIPOPROTEIN"/>
    <property type="match status" value="1"/>
</dbReference>
<reference evidence="2" key="1">
    <citation type="submission" date="2021-03" db="EMBL/GenBank/DDBJ databases">
        <title>Antimicrobial resistance genes in bacteria isolated from Japanese honey, and their potential for conferring macrolide and lincosamide resistance in the American foulbrood pathogen Paenibacillus larvae.</title>
        <authorList>
            <person name="Okamoto M."/>
            <person name="Kumagai M."/>
            <person name="Kanamori H."/>
            <person name="Takamatsu D."/>
        </authorList>
    </citation>
    <scope>NUCLEOTIDE SEQUENCE</scope>
    <source>
        <strain evidence="2">J27TS8</strain>
    </source>
</reference>
<name>A0A919WKI3_9BACI</name>
<dbReference type="AlphaFoldDB" id="A0A919WKI3"/>
<dbReference type="RefSeq" id="WP_212934263.1">
    <property type="nucleotide sequence ID" value="NZ_BORC01000008.1"/>
</dbReference>
<feature type="chain" id="PRO_5039182771" evidence="1">
    <location>
        <begin position="26"/>
        <end position="180"/>
    </location>
</feature>
<organism evidence="2 3">
    <name type="scientific">Robertmurraya siralis</name>
    <dbReference type="NCBI Taxonomy" id="77777"/>
    <lineage>
        <taxon>Bacteria</taxon>
        <taxon>Bacillati</taxon>
        <taxon>Bacillota</taxon>
        <taxon>Bacilli</taxon>
        <taxon>Bacillales</taxon>
        <taxon>Bacillaceae</taxon>
        <taxon>Robertmurraya</taxon>
    </lineage>
</organism>